<feature type="signal peptide" evidence="1">
    <location>
        <begin position="1"/>
        <end position="22"/>
    </location>
</feature>
<dbReference type="AlphaFoldDB" id="A0A7X1E652"/>
<proteinExistence type="predicted"/>
<comment type="caution">
    <text evidence="2">The sequence shown here is derived from an EMBL/GenBank/DDBJ whole genome shotgun (WGS) entry which is preliminary data.</text>
</comment>
<gene>
    <name evidence="2" type="ORF">H5P30_18395</name>
</gene>
<dbReference type="Pfam" id="PF20404">
    <property type="entry name" value="DUF6694"/>
    <property type="match status" value="1"/>
</dbReference>
<name>A0A7X1E652_9BACT</name>
<evidence type="ECO:0000313" key="2">
    <source>
        <dbReference type="EMBL" id="MBC2603753.1"/>
    </source>
</evidence>
<dbReference type="EMBL" id="JACHVA010000132">
    <property type="protein sequence ID" value="MBC2603753.1"/>
    <property type="molecule type" value="Genomic_DNA"/>
</dbReference>
<dbReference type="RefSeq" id="WP_185694374.1">
    <property type="nucleotide sequence ID" value="NZ_JACHVA010000132.1"/>
</dbReference>
<keyword evidence="1" id="KW-0732">Signal</keyword>
<keyword evidence="3" id="KW-1185">Reference proteome</keyword>
<protein>
    <submittedName>
        <fullName evidence="2">Uncharacterized protein</fullName>
    </submittedName>
</protein>
<organism evidence="2 3">
    <name type="scientific">Puniceicoccus vermicola</name>
    <dbReference type="NCBI Taxonomy" id="388746"/>
    <lineage>
        <taxon>Bacteria</taxon>
        <taxon>Pseudomonadati</taxon>
        <taxon>Verrucomicrobiota</taxon>
        <taxon>Opitutia</taxon>
        <taxon>Puniceicoccales</taxon>
        <taxon>Puniceicoccaceae</taxon>
        <taxon>Puniceicoccus</taxon>
    </lineage>
</organism>
<evidence type="ECO:0000256" key="1">
    <source>
        <dbReference type="SAM" id="SignalP"/>
    </source>
</evidence>
<feature type="chain" id="PRO_5031181646" evidence="1">
    <location>
        <begin position="23"/>
        <end position="176"/>
    </location>
</feature>
<dbReference type="Proteomes" id="UP000525652">
    <property type="component" value="Unassembled WGS sequence"/>
</dbReference>
<dbReference type="PROSITE" id="PS51257">
    <property type="entry name" value="PROKAR_LIPOPROTEIN"/>
    <property type="match status" value="1"/>
</dbReference>
<reference evidence="2 3" key="1">
    <citation type="submission" date="2020-07" db="EMBL/GenBank/DDBJ databases">
        <authorList>
            <person name="Feng X."/>
        </authorList>
    </citation>
    <scope>NUCLEOTIDE SEQUENCE [LARGE SCALE GENOMIC DNA]</scope>
    <source>
        <strain evidence="2 3">JCM14086</strain>
    </source>
</reference>
<evidence type="ECO:0000313" key="3">
    <source>
        <dbReference type="Proteomes" id="UP000525652"/>
    </source>
</evidence>
<sequence length="176" mass="20165">MKKTKYLALSLVLIFFASCSKPTIDTSSGIALEDSVDLVSESLPKNEQDNFARAIVYISIHNSDYLEPAFKRKEKLNGMSGTQVIEYYKELRIKEENAINGMNALRSIISGCWQYFLETGKSEVTLKELLDEEAYVSENATNWIEQNNYPLDTKYTEDQKELFFKLPSGVELKMDF</sequence>
<accession>A0A7X1E652</accession>
<dbReference type="InterPro" id="IPR046516">
    <property type="entry name" value="DUF6694"/>
</dbReference>